<proteinExistence type="predicted"/>
<dbReference type="Proteomes" id="UP000288805">
    <property type="component" value="Unassembled WGS sequence"/>
</dbReference>
<sequence>MLPQPQLRETGLSNSAFHSELASTYPFRHWTQRRGVLLEALYKMSEGFFFGPHHLIMQPFSTLRRRFTKRSFKEQIAFPSSSQAAMPILEHLGYPSEPQLERKRICPWAASTSCKESSPRHIPEGITVAAPAIPRAPPATPASSQPSTSAEPRMAILYLNIESCAVHWRLLQLPEQSCSGDGSHQSMPGADVSLSGSTSCHLKAAPSPFRSATSCRALHCTPPEPHSQPSESHPPEPEAPADPPTEEADPSAYSASYHHSSSHDYYNISINIFMYFFFLVEKKSQYFGTILGFLVLLVFCIVLE</sequence>
<dbReference type="AlphaFoldDB" id="A0A438K0E2"/>
<keyword evidence="2" id="KW-0812">Transmembrane</keyword>
<comment type="caution">
    <text evidence="3">The sequence shown here is derived from an EMBL/GenBank/DDBJ whole genome shotgun (WGS) entry which is preliminary data.</text>
</comment>
<accession>A0A438K0E2</accession>
<dbReference type="EMBL" id="QGNW01000020">
    <property type="protein sequence ID" value="RVX14677.1"/>
    <property type="molecule type" value="Genomic_DNA"/>
</dbReference>
<evidence type="ECO:0000313" key="4">
    <source>
        <dbReference type="Proteomes" id="UP000288805"/>
    </source>
</evidence>
<feature type="region of interest" description="Disordered" evidence="1">
    <location>
        <begin position="220"/>
        <end position="255"/>
    </location>
</feature>
<evidence type="ECO:0000256" key="1">
    <source>
        <dbReference type="SAM" id="MobiDB-lite"/>
    </source>
</evidence>
<reference evidence="3 4" key="1">
    <citation type="journal article" date="2018" name="PLoS Genet.">
        <title>Population sequencing reveals clonal diversity and ancestral inbreeding in the grapevine cultivar Chardonnay.</title>
        <authorList>
            <person name="Roach M.J."/>
            <person name="Johnson D.L."/>
            <person name="Bohlmann J."/>
            <person name="van Vuuren H.J."/>
            <person name="Jones S.J."/>
            <person name="Pretorius I.S."/>
            <person name="Schmidt S.A."/>
            <person name="Borneman A.R."/>
        </authorList>
    </citation>
    <scope>NUCLEOTIDE SEQUENCE [LARGE SCALE GENOMIC DNA]</scope>
    <source>
        <strain evidence="4">cv. Chardonnay</strain>
        <tissue evidence="3">Leaf</tissue>
    </source>
</reference>
<feature type="transmembrane region" description="Helical" evidence="2">
    <location>
        <begin position="286"/>
        <end position="303"/>
    </location>
</feature>
<protein>
    <submittedName>
        <fullName evidence="3">Uncharacterized protein</fullName>
    </submittedName>
</protein>
<evidence type="ECO:0000313" key="3">
    <source>
        <dbReference type="EMBL" id="RVX14677.1"/>
    </source>
</evidence>
<keyword evidence="2" id="KW-0472">Membrane</keyword>
<evidence type="ECO:0000256" key="2">
    <source>
        <dbReference type="SAM" id="Phobius"/>
    </source>
</evidence>
<organism evidence="3 4">
    <name type="scientific">Vitis vinifera</name>
    <name type="common">Grape</name>
    <dbReference type="NCBI Taxonomy" id="29760"/>
    <lineage>
        <taxon>Eukaryota</taxon>
        <taxon>Viridiplantae</taxon>
        <taxon>Streptophyta</taxon>
        <taxon>Embryophyta</taxon>
        <taxon>Tracheophyta</taxon>
        <taxon>Spermatophyta</taxon>
        <taxon>Magnoliopsida</taxon>
        <taxon>eudicotyledons</taxon>
        <taxon>Gunneridae</taxon>
        <taxon>Pentapetalae</taxon>
        <taxon>rosids</taxon>
        <taxon>Vitales</taxon>
        <taxon>Vitaceae</taxon>
        <taxon>Viteae</taxon>
        <taxon>Vitis</taxon>
    </lineage>
</organism>
<keyword evidence="2" id="KW-1133">Transmembrane helix</keyword>
<name>A0A438K0E2_VITVI</name>
<gene>
    <name evidence="3" type="ORF">CK203_011994</name>
</gene>